<sequence length="139" mass="14621">MEAAKSPDGGHGADSTGACPTSPWRGIDHVQLAIPVASEDEARAFYVGVLGLVEVPKPPVMAARGGAWFEAGSTVVHVGADPDFVPARKAHPALLVADLDAFVVERGLDVRWSDEIPGTVRCHLDDPFGNRIELVEASS</sequence>
<evidence type="ECO:0000313" key="4">
    <source>
        <dbReference type="Proteomes" id="UP000294558"/>
    </source>
</evidence>
<comment type="caution">
    <text evidence="3">The sequence shown here is derived from an EMBL/GenBank/DDBJ whole genome shotgun (WGS) entry which is preliminary data.</text>
</comment>
<gene>
    <name evidence="3" type="ORF">BDK89_2407</name>
</gene>
<organism evidence="3 4">
    <name type="scientific">Ilumatobacter fluminis</name>
    <dbReference type="NCBI Taxonomy" id="467091"/>
    <lineage>
        <taxon>Bacteria</taxon>
        <taxon>Bacillati</taxon>
        <taxon>Actinomycetota</taxon>
        <taxon>Acidimicrobiia</taxon>
        <taxon>Acidimicrobiales</taxon>
        <taxon>Ilumatobacteraceae</taxon>
        <taxon>Ilumatobacter</taxon>
    </lineage>
</organism>
<dbReference type="Gene3D" id="3.10.180.10">
    <property type="entry name" value="2,3-Dihydroxybiphenyl 1,2-Dioxygenase, domain 1"/>
    <property type="match status" value="1"/>
</dbReference>
<dbReference type="RefSeq" id="WP_243839159.1">
    <property type="nucleotide sequence ID" value="NZ_SOAU01000001.1"/>
</dbReference>
<protein>
    <recommendedName>
        <fullName evidence="2">VOC domain-containing protein</fullName>
    </recommendedName>
</protein>
<feature type="domain" description="VOC" evidence="2">
    <location>
        <begin position="26"/>
        <end position="137"/>
    </location>
</feature>
<evidence type="ECO:0000259" key="2">
    <source>
        <dbReference type="PROSITE" id="PS51819"/>
    </source>
</evidence>
<keyword evidence="4" id="KW-1185">Reference proteome</keyword>
<dbReference type="EMBL" id="SOAU01000001">
    <property type="protein sequence ID" value="TDT16809.1"/>
    <property type="molecule type" value="Genomic_DNA"/>
</dbReference>
<dbReference type="PANTHER" id="PTHR39175">
    <property type="entry name" value="FAMILY PROTEIN, PUTATIVE (AFU_ORTHOLOGUE AFUA_3G15060)-RELATED"/>
    <property type="match status" value="1"/>
</dbReference>
<accession>A0A4R7I1R0</accession>
<dbReference type="PROSITE" id="PS51819">
    <property type="entry name" value="VOC"/>
    <property type="match status" value="1"/>
</dbReference>
<name>A0A4R7I1R0_9ACTN</name>
<reference evidence="3 4" key="1">
    <citation type="submission" date="2019-03" db="EMBL/GenBank/DDBJ databases">
        <title>Sequencing the genomes of 1000 actinobacteria strains.</title>
        <authorList>
            <person name="Klenk H.-P."/>
        </authorList>
    </citation>
    <scope>NUCLEOTIDE SEQUENCE [LARGE SCALE GENOMIC DNA]</scope>
    <source>
        <strain evidence="3 4">DSM 18936</strain>
    </source>
</reference>
<dbReference type="InterPro" id="IPR029068">
    <property type="entry name" value="Glyas_Bleomycin-R_OHBP_Dase"/>
</dbReference>
<dbReference type="Proteomes" id="UP000294558">
    <property type="component" value="Unassembled WGS sequence"/>
</dbReference>
<feature type="region of interest" description="Disordered" evidence="1">
    <location>
        <begin position="1"/>
        <end position="22"/>
    </location>
</feature>
<dbReference type="SUPFAM" id="SSF54593">
    <property type="entry name" value="Glyoxalase/Bleomycin resistance protein/Dihydroxybiphenyl dioxygenase"/>
    <property type="match status" value="1"/>
</dbReference>
<proteinExistence type="predicted"/>
<dbReference type="InterPro" id="IPR037523">
    <property type="entry name" value="VOC_core"/>
</dbReference>
<dbReference type="PANTHER" id="PTHR39175:SF1">
    <property type="entry name" value="FAMILY PROTEIN, PUTATIVE (AFU_ORTHOLOGUE AFUA_3G15060)-RELATED"/>
    <property type="match status" value="1"/>
</dbReference>
<evidence type="ECO:0000256" key="1">
    <source>
        <dbReference type="SAM" id="MobiDB-lite"/>
    </source>
</evidence>
<evidence type="ECO:0000313" key="3">
    <source>
        <dbReference type="EMBL" id="TDT16809.1"/>
    </source>
</evidence>
<dbReference type="AlphaFoldDB" id="A0A4R7I1R0"/>